<dbReference type="Gene3D" id="3.40.50.300">
    <property type="entry name" value="P-loop containing nucleotide triphosphate hydrolases"/>
    <property type="match status" value="1"/>
</dbReference>
<dbReference type="GO" id="GO:0006235">
    <property type="term" value="P:dTTP biosynthetic process"/>
    <property type="evidence" value="ECO:0007669"/>
    <property type="project" value="UniProtKB-UniRule"/>
</dbReference>
<dbReference type="PANTHER" id="PTHR10344:SF4">
    <property type="entry name" value="UMP-CMP KINASE 2, MITOCHONDRIAL"/>
    <property type="match status" value="1"/>
</dbReference>
<evidence type="ECO:0000256" key="9">
    <source>
        <dbReference type="ARBA" id="ARBA00029962"/>
    </source>
</evidence>
<evidence type="ECO:0000256" key="4">
    <source>
        <dbReference type="ARBA" id="ARBA00022679"/>
    </source>
</evidence>
<dbReference type="GO" id="GO:0005829">
    <property type="term" value="C:cytosol"/>
    <property type="evidence" value="ECO:0007669"/>
    <property type="project" value="TreeGrafter"/>
</dbReference>
<dbReference type="CDD" id="cd01672">
    <property type="entry name" value="TMPK"/>
    <property type="match status" value="1"/>
</dbReference>
<dbReference type="HAMAP" id="MF_00165">
    <property type="entry name" value="Thymidylate_kinase"/>
    <property type="match status" value="1"/>
</dbReference>
<evidence type="ECO:0000256" key="2">
    <source>
        <dbReference type="ARBA" id="ARBA00012980"/>
    </source>
</evidence>
<protein>
    <recommendedName>
        <fullName evidence="3 12">Thymidylate kinase</fullName>
        <ecNumber evidence="2 12">2.7.4.9</ecNumber>
    </recommendedName>
    <alternativeName>
        <fullName evidence="9 12">dTMP kinase</fullName>
    </alternativeName>
</protein>
<dbReference type="Proteomes" id="UP000462362">
    <property type="component" value="Unassembled WGS sequence"/>
</dbReference>
<proteinExistence type="inferred from homology"/>
<keyword evidence="5 12" id="KW-0545">Nucleotide biosynthesis</keyword>
<accession>A0A6I3S8P7</accession>
<dbReference type="EMBL" id="WNCL01000034">
    <property type="protein sequence ID" value="MTU43898.1"/>
    <property type="molecule type" value="Genomic_DNA"/>
</dbReference>
<dbReference type="AlphaFoldDB" id="A0A6I3S8P7"/>
<dbReference type="InterPro" id="IPR027417">
    <property type="entry name" value="P-loop_NTPase"/>
</dbReference>
<feature type="binding site" evidence="12">
    <location>
        <begin position="12"/>
        <end position="19"/>
    </location>
    <ligand>
        <name>ATP</name>
        <dbReference type="ChEBI" id="CHEBI:30616"/>
    </ligand>
</feature>
<evidence type="ECO:0000256" key="1">
    <source>
        <dbReference type="ARBA" id="ARBA00009776"/>
    </source>
</evidence>
<dbReference type="EC" id="2.7.4.9" evidence="2 12"/>
<comment type="caution">
    <text evidence="14">The sequence shown here is derived from an EMBL/GenBank/DDBJ whole genome shotgun (WGS) entry which is preliminary data.</text>
</comment>
<evidence type="ECO:0000259" key="13">
    <source>
        <dbReference type="Pfam" id="PF02223"/>
    </source>
</evidence>
<keyword evidence="7 12" id="KW-0418">Kinase</keyword>
<dbReference type="GO" id="GO:0006233">
    <property type="term" value="P:dTDP biosynthetic process"/>
    <property type="evidence" value="ECO:0007669"/>
    <property type="project" value="InterPro"/>
</dbReference>
<organism evidence="14 15">
    <name type="scientific">Parasutterella excrementihominis</name>
    <dbReference type="NCBI Taxonomy" id="487175"/>
    <lineage>
        <taxon>Bacteria</taxon>
        <taxon>Pseudomonadati</taxon>
        <taxon>Pseudomonadota</taxon>
        <taxon>Betaproteobacteria</taxon>
        <taxon>Burkholderiales</taxon>
        <taxon>Sutterellaceae</taxon>
        <taxon>Parasutterella</taxon>
    </lineage>
</organism>
<dbReference type="GO" id="GO:0005524">
    <property type="term" value="F:ATP binding"/>
    <property type="evidence" value="ECO:0007669"/>
    <property type="project" value="UniProtKB-UniRule"/>
</dbReference>
<dbReference type="NCBIfam" id="TIGR00041">
    <property type="entry name" value="DTMP_kinase"/>
    <property type="match status" value="1"/>
</dbReference>
<keyword evidence="4 12" id="KW-0808">Transferase</keyword>
<evidence type="ECO:0000256" key="3">
    <source>
        <dbReference type="ARBA" id="ARBA00017144"/>
    </source>
</evidence>
<dbReference type="RefSeq" id="WP_008811381.1">
    <property type="nucleotide sequence ID" value="NZ_CAJUON010000008.1"/>
</dbReference>
<reference evidence="14 15" key="1">
    <citation type="journal article" date="2019" name="Nat. Med.">
        <title>A library of human gut bacterial isolates paired with longitudinal multiomics data enables mechanistic microbiome research.</title>
        <authorList>
            <person name="Poyet M."/>
            <person name="Groussin M."/>
            <person name="Gibbons S.M."/>
            <person name="Avila-Pacheco J."/>
            <person name="Jiang X."/>
            <person name="Kearney S.M."/>
            <person name="Perrotta A.R."/>
            <person name="Berdy B."/>
            <person name="Zhao S."/>
            <person name="Lieberman T.D."/>
            <person name="Swanson P.K."/>
            <person name="Smith M."/>
            <person name="Roesemann S."/>
            <person name="Alexander J.E."/>
            <person name="Rich S.A."/>
            <person name="Livny J."/>
            <person name="Vlamakis H."/>
            <person name="Clish C."/>
            <person name="Bullock K."/>
            <person name="Deik A."/>
            <person name="Scott J."/>
            <person name="Pierce K.A."/>
            <person name="Xavier R.J."/>
            <person name="Alm E.J."/>
        </authorList>
    </citation>
    <scope>NUCLEOTIDE SEQUENCE [LARGE SCALE GENOMIC DNA]</scope>
    <source>
        <strain evidence="14 15">BIOML-A2</strain>
    </source>
</reference>
<dbReference type="GO" id="GO:0006227">
    <property type="term" value="P:dUDP biosynthetic process"/>
    <property type="evidence" value="ECO:0007669"/>
    <property type="project" value="TreeGrafter"/>
</dbReference>
<dbReference type="SUPFAM" id="SSF52540">
    <property type="entry name" value="P-loop containing nucleoside triphosphate hydrolases"/>
    <property type="match status" value="1"/>
</dbReference>
<keyword evidence="6 12" id="KW-0547">Nucleotide-binding</keyword>
<keyword evidence="8 12" id="KW-0067">ATP-binding</keyword>
<comment type="function">
    <text evidence="11 12">Phosphorylation of dTMP to form dTDP in both de novo and salvage pathways of dTTP synthesis.</text>
</comment>
<dbReference type="InterPro" id="IPR018094">
    <property type="entry name" value="Thymidylate_kinase"/>
</dbReference>
<evidence type="ECO:0000256" key="11">
    <source>
        <dbReference type="ARBA" id="ARBA00057735"/>
    </source>
</evidence>
<evidence type="ECO:0000313" key="14">
    <source>
        <dbReference type="EMBL" id="MTU43898.1"/>
    </source>
</evidence>
<dbReference type="Pfam" id="PF02223">
    <property type="entry name" value="Thymidylate_kin"/>
    <property type="match status" value="1"/>
</dbReference>
<evidence type="ECO:0000256" key="6">
    <source>
        <dbReference type="ARBA" id="ARBA00022741"/>
    </source>
</evidence>
<feature type="domain" description="Thymidylate kinase-like" evidence="13">
    <location>
        <begin position="10"/>
        <end position="193"/>
    </location>
</feature>
<comment type="catalytic activity">
    <reaction evidence="10 12">
        <text>dTMP + ATP = dTDP + ADP</text>
        <dbReference type="Rhea" id="RHEA:13517"/>
        <dbReference type="ChEBI" id="CHEBI:30616"/>
        <dbReference type="ChEBI" id="CHEBI:58369"/>
        <dbReference type="ChEBI" id="CHEBI:63528"/>
        <dbReference type="ChEBI" id="CHEBI:456216"/>
        <dbReference type="EC" id="2.7.4.9"/>
    </reaction>
</comment>
<sequence>MTKRGKFITVEGVDGAGKSTQFEVIANALKERGIDFVRTREPGGPQSAEKIRELLLNEPMTAKCELLVMFAARQENLTKIIRPALEAGKWVLCDRFTDASVAYQGYGRGRSLEEIEMLANFVHPDIKPDKTVIFDLPTEVAAARLSRKLDRFEQEDADFHRRVRQGYLEIAKREPERCVVIDAQGTPEEVSARVLKEVETWV</sequence>
<dbReference type="InterPro" id="IPR039430">
    <property type="entry name" value="Thymidylate_kin-like_dom"/>
</dbReference>
<evidence type="ECO:0000256" key="8">
    <source>
        <dbReference type="ARBA" id="ARBA00022840"/>
    </source>
</evidence>
<evidence type="ECO:0000256" key="5">
    <source>
        <dbReference type="ARBA" id="ARBA00022727"/>
    </source>
</evidence>
<evidence type="ECO:0000256" key="12">
    <source>
        <dbReference type="HAMAP-Rule" id="MF_00165"/>
    </source>
</evidence>
<dbReference type="PANTHER" id="PTHR10344">
    <property type="entry name" value="THYMIDYLATE KINASE"/>
    <property type="match status" value="1"/>
</dbReference>
<evidence type="ECO:0000313" key="15">
    <source>
        <dbReference type="Proteomes" id="UP000462362"/>
    </source>
</evidence>
<comment type="similarity">
    <text evidence="1 12">Belongs to the thymidylate kinase family.</text>
</comment>
<dbReference type="FunFam" id="3.40.50.300:FF:000225">
    <property type="entry name" value="Thymidylate kinase"/>
    <property type="match status" value="1"/>
</dbReference>
<evidence type="ECO:0000256" key="7">
    <source>
        <dbReference type="ARBA" id="ARBA00022777"/>
    </source>
</evidence>
<name>A0A6I3S8P7_9BURK</name>
<dbReference type="GO" id="GO:0004798">
    <property type="term" value="F:dTMP kinase activity"/>
    <property type="evidence" value="ECO:0007669"/>
    <property type="project" value="UniProtKB-UniRule"/>
</dbReference>
<gene>
    <name evidence="12" type="primary">tmk</name>
    <name evidence="14" type="ORF">GMD42_09785</name>
</gene>
<evidence type="ECO:0000256" key="10">
    <source>
        <dbReference type="ARBA" id="ARBA00048743"/>
    </source>
</evidence>